<protein>
    <submittedName>
        <fullName evidence="1">Uncharacterized protein</fullName>
    </submittedName>
</protein>
<comment type="caution">
    <text evidence="1">The sequence shown here is derived from an EMBL/GenBank/DDBJ whole genome shotgun (WGS) entry which is preliminary data.</text>
</comment>
<dbReference type="EMBL" id="MFKF01000285">
    <property type="protein sequence ID" value="OGG46787.1"/>
    <property type="molecule type" value="Genomic_DNA"/>
</dbReference>
<name>A0A1F6CCS5_HANXR</name>
<organism evidence="1 2">
    <name type="scientific">Handelsmanbacteria sp. (strain RIFCSPLOWO2_12_FULL_64_10)</name>
    <dbReference type="NCBI Taxonomy" id="1817868"/>
    <lineage>
        <taxon>Bacteria</taxon>
        <taxon>Candidatus Handelsmaniibacteriota</taxon>
    </lineage>
</organism>
<reference evidence="1 2" key="1">
    <citation type="journal article" date="2016" name="Nat. Commun.">
        <title>Thousands of microbial genomes shed light on interconnected biogeochemical processes in an aquifer system.</title>
        <authorList>
            <person name="Anantharaman K."/>
            <person name="Brown C.T."/>
            <person name="Hug L.A."/>
            <person name="Sharon I."/>
            <person name="Castelle C.J."/>
            <person name="Probst A.J."/>
            <person name="Thomas B.C."/>
            <person name="Singh A."/>
            <person name="Wilkins M.J."/>
            <person name="Karaoz U."/>
            <person name="Brodie E.L."/>
            <person name="Williams K.H."/>
            <person name="Hubbard S.S."/>
            <person name="Banfield J.F."/>
        </authorList>
    </citation>
    <scope>NUCLEOTIDE SEQUENCE [LARGE SCALE GENOMIC DNA]</scope>
    <source>
        <strain evidence="2">RIFCSPLOWO2_12_FULL_64_10</strain>
    </source>
</reference>
<sequence>MAYIRKSHLVPKVERGRVDELLAQARAGISAARQELIEVYQIHVYIQGDALVDDMNQKPGKKGK</sequence>
<evidence type="ECO:0000313" key="2">
    <source>
        <dbReference type="Proteomes" id="UP000178606"/>
    </source>
</evidence>
<dbReference type="Proteomes" id="UP000178606">
    <property type="component" value="Unassembled WGS sequence"/>
</dbReference>
<proteinExistence type="predicted"/>
<evidence type="ECO:0000313" key="1">
    <source>
        <dbReference type="EMBL" id="OGG46787.1"/>
    </source>
</evidence>
<dbReference type="AlphaFoldDB" id="A0A1F6CCS5"/>
<accession>A0A1F6CCS5</accession>
<gene>
    <name evidence="1" type="ORF">A3F84_12555</name>
</gene>